<keyword evidence="2" id="KW-1185">Reference proteome</keyword>
<evidence type="ECO:0000313" key="2">
    <source>
        <dbReference type="Proteomes" id="UP001054252"/>
    </source>
</evidence>
<protein>
    <submittedName>
        <fullName evidence="1">Uncharacterized protein</fullName>
    </submittedName>
</protein>
<evidence type="ECO:0000313" key="1">
    <source>
        <dbReference type="EMBL" id="GKV46591.1"/>
    </source>
</evidence>
<organism evidence="1 2">
    <name type="scientific">Rubroshorea leprosula</name>
    <dbReference type="NCBI Taxonomy" id="152421"/>
    <lineage>
        <taxon>Eukaryota</taxon>
        <taxon>Viridiplantae</taxon>
        <taxon>Streptophyta</taxon>
        <taxon>Embryophyta</taxon>
        <taxon>Tracheophyta</taxon>
        <taxon>Spermatophyta</taxon>
        <taxon>Magnoliopsida</taxon>
        <taxon>eudicotyledons</taxon>
        <taxon>Gunneridae</taxon>
        <taxon>Pentapetalae</taxon>
        <taxon>rosids</taxon>
        <taxon>malvids</taxon>
        <taxon>Malvales</taxon>
        <taxon>Dipterocarpaceae</taxon>
        <taxon>Rubroshorea</taxon>
    </lineage>
</organism>
<name>A0AAV5M9V9_9ROSI</name>
<dbReference type="Proteomes" id="UP001054252">
    <property type="component" value="Unassembled WGS sequence"/>
</dbReference>
<proteinExistence type="predicted"/>
<reference evidence="1 2" key="1">
    <citation type="journal article" date="2021" name="Commun. Biol.">
        <title>The genome of Shorea leprosula (Dipterocarpaceae) highlights the ecological relevance of drought in aseasonal tropical rainforests.</title>
        <authorList>
            <person name="Ng K.K.S."/>
            <person name="Kobayashi M.J."/>
            <person name="Fawcett J.A."/>
            <person name="Hatakeyama M."/>
            <person name="Paape T."/>
            <person name="Ng C.H."/>
            <person name="Ang C.C."/>
            <person name="Tnah L.H."/>
            <person name="Lee C.T."/>
            <person name="Nishiyama T."/>
            <person name="Sese J."/>
            <person name="O'Brien M.J."/>
            <person name="Copetti D."/>
            <person name="Mohd Noor M.I."/>
            <person name="Ong R.C."/>
            <person name="Putra M."/>
            <person name="Sireger I.Z."/>
            <person name="Indrioko S."/>
            <person name="Kosugi Y."/>
            <person name="Izuno A."/>
            <person name="Isagi Y."/>
            <person name="Lee S.L."/>
            <person name="Shimizu K.K."/>
        </authorList>
    </citation>
    <scope>NUCLEOTIDE SEQUENCE [LARGE SCALE GENOMIC DNA]</scope>
    <source>
        <strain evidence="1">214</strain>
    </source>
</reference>
<sequence length="62" mass="6891">MGSIHFKDVALVYILVYENKSTSGTHLSAEAVTHYGDGQEFLVNIEDVMLGLEFLVEVSCNR</sequence>
<dbReference type="EMBL" id="BPVZ01000211">
    <property type="protein sequence ID" value="GKV46591.1"/>
    <property type="molecule type" value="Genomic_DNA"/>
</dbReference>
<gene>
    <name evidence="1" type="ORF">SLEP1_g53564</name>
</gene>
<comment type="caution">
    <text evidence="1">The sequence shown here is derived from an EMBL/GenBank/DDBJ whole genome shotgun (WGS) entry which is preliminary data.</text>
</comment>
<dbReference type="AlphaFoldDB" id="A0AAV5M9V9"/>
<accession>A0AAV5M9V9</accession>